<evidence type="ECO:0000256" key="5">
    <source>
        <dbReference type="ARBA" id="ARBA00023015"/>
    </source>
</evidence>
<dbReference type="GO" id="GO:0016586">
    <property type="term" value="C:RSC-type complex"/>
    <property type="evidence" value="ECO:0007669"/>
    <property type="project" value="TreeGrafter"/>
</dbReference>
<dbReference type="Pfam" id="PF09733">
    <property type="entry name" value="VEFS-Box"/>
    <property type="match status" value="1"/>
</dbReference>
<sequence>MNNTTKNTKKRTYPISIYNPFVLLENIDVAMARMKKFSKSKHKIETKPKEYFHVHTLALIGEDLGTDSEAEDDPVWAQKRRKNRVEDFFDLNSGEKELIIMWNLFITRYRTRYVGKCHVLQACKDFVKEYGSDIFSKRLYNNFILHLTNLGDHKILPAKQVVRVVRSLKKNCFIED</sequence>
<evidence type="ECO:0000256" key="6">
    <source>
        <dbReference type="ARBA" id="ARBA00023163"/>
    </source>
</evidence>
<organism evidence="8 9">
    <name type="scientific">Folsomia candida</name>
    <name type="common">Springtail</name>
    <dbReference type="NCBI Taxonomy" id="158441"/>
    <lineage>
        <taxon>Eukaryota</taxon>
        <taxon>Metazoa</taxon>
        <taxon>Ecdysozoa</taxon>
        <taxon>Arthropoda</taxon>
        <taxon>Hexapoda</taxon>
        <taxon>Collembola</taxon>
        <taxon>Entomobryomorpha</taxon>
        <taxon>Isotomoidea</taxon>
        <taxon>Isotomidae</taxon>
        <taxon>Proisotominae</taxon>
        <taxon>Folsomia</taxon>
    </lineage>
</organism>
<proteinExistence type="inferred from homology"/>
<keyword evidence="9" id="KW-1185">Reference proteome</keyword>
<dbReference type="EMBL" id="LNIX01000001">
    <property type="protein sequence ID" value="OXA62046.1"/>
    <property type="molecule type" value="Genomic_DNA"/>
</dbReference>
<gene>
    <name evidence="8" type="ORF">Fcan01_01442</name>
</gene>
<dbReference type="CDD" id="cd21551">
    <property type="entry name" value="VEFS-box_SUZ12"/>
    <property type="match status" value="1"/>
</dbReference>
<dbReference type="InterPro" id="IPR019135">
    <property type="entry name" value="Polycomb_protein_VEFS-Box"/>
</dbReference>
<keyword evidence="6" id="KW-0804">Transcription</keyword>
<keyword evidence="3" id="KW-0863">Zinc-finger</keyword>
<keyword evidence="5" id="KW-0805">Transcription regulation</keyword>
<protein>
    <submittedName>
        <fullName evidence="8">Polycomb protein Su(Z)12</fullName>
    </submittedName>
</protein>
<name>A0A226EZE5_FOLCA</name>
<evidence type="ECO:0000256" key="4">
    <source>
        <dbReference type="ARBA" id="ARBA00022833"/>
    </source>
</evidence>
<accession>A0A226EZE5</accession>
<dbReference type="Proteomes" id="UP000198287">
    <property type="component" value="Unassembled WGS sequence"/>
</dbReference>
<dbReference type="STRING" id="158441.A0A226EZE5"/>
<evidence type="ECO:0000313" key="8">
    <source>
        <dbReference type="EMBL" id="OXA62046.1"/>
    </source>
</evidence>
<reference evidence="8 9" key="1">
    <citation type="submission" date="2015-12" db="EMBL/GenBank/DDBJ databases">
        <title>The genome of Folsomia candida.</title>
        <authorList>
            <person name="Faddeeva A."/>
            <person name="Derks M.F."/>
            <person name="Anvar Y."/>
            <person name="Smit S."/>
            <person name="Van Straalen N."/>
            <person name="Roelofs D."/>
        </authorList>
    </citation>
    <scope>NUCLEOTIDE SEQUENCE [LARGE SCALE GENOMIC DNA]</scope>
    <source>
        <strain evidence="8 9">VU population</strain>
        <tissue evidence="8">Whole body</tissue>
    </source>
</reference>
<keyword evidence="4" id="KW-0862">Zinc</keyword>
<dbReference type="OMA" id="NIDVAMA"/>
<comment type="caution">
    <text evidence="8">The sequence shown here is derived from an EMBL/GenBank/DDBJ whole genome shotgun (WGS) entry which is preliminary data.</text>
</comment>
<evidence type="ECO:0000256" key="2">
    <source>
        <dbReference type="ARBA" id="ARBA00022723"/>
    </source>
</evidence>
<dbReference type="GO" id="GO:0008270">
    <property type="term" value="F:zinc ion binding"/>
    <property type="evidence" value="ECO:0007669"/>
    <property type="project" value="UniProtKB-KW"/>
</dbReference>
<dbReference type="PANTHER" id="PTHR22597">
    <property type="entry name" value="POLYCOMB GROUP PROTEIN"/>
    <property type="match status" value="1"/>
</dbReference>
<keyword evidence="2" id="KW-0479">Metal-binding</keyword>
<comment type="similarity">
    <text evidence="1">Belongs to the VEFS (VRN2-EMF2-FIS2-SU(Z)12) family.</text>
</comment>
<evidence type="ECO:0000256" key="1">
    <source>
        <dbReference type="ARBA" id="ARBA00007416"/>
    </source>
</evidence>
<feature type="domain" description="Polycomb protein VEFS-Box" evidence="7">
    <location>
        <begin position="41"/>
        <end position="160"/>
    </location>
</feature>
<evidence type="ECO:0000259" key="7">
    <source>
        <dbReference type="Pfam" id="PF09733"/>
    </source>
</evidence>
<dbReference type="OrthoDB" id="166746at2759"/>
<evidence type="ECO:0000313" key="9">
    <source>
        <dbReference type="Proteomes" id="UP000198287"/>
    </source>
</evidence>
<evidence type="ECO:0000256" key="3">
    <source>
        <dbReference type="ARBA" id="ARBA00022771"/>
    </source>
</evidence>
<dbReference type="AlphaFoldDB" id="A0A226EZE5"/>
<dbReference type="GO" id="GO:0031490">
    <property type="term" value="F:chromatin DNA binding"/>
    <property type="evidence" value="ECO:0007669"/>
    <property type="project" value="TreeGrafter"/>
</dbReference>
<dbReference type="PANTHER" id="PTHR22597:SF0">
    <property type="entry name" value="POLYCOMB PROTEIN SUZ12"/>
    <property type="match status" value="1"/>
</dbReference>